<dbReference type="RefSeq" id="WP_087142099.1">
    <property type="nucleotide sequence ID" value="NZ_FUKI01000013.1"/>
</dbReference>
<sequence length="69" mass="7599">MKKNKVVSVLCEEIRNDMAASYWLKSVLASALQRDPVDAVADAEVLVMALRERCTGGDSKLPAFLFQAK</sequence>
<dbReference type="OrthoDB" id="7031460at2"/>
<proteinExistence type="predicted"/>
<evidence type="ECO:0000313" key="2">
    <source>
        <dbReference type="Proteomes" id="UP000195667"/>
    </source>
</evidence>
<gene>
    <name evidence="1" type="ORF">CRENPOLYSF1_110002</name>
</gene>
<reference evidence="2" key="1">
    <citation type="submission" date="2017-02" db="EMBL/GenBank/DDBJ databases">
        <authorList>
            <person name="Daims H."/>
        </authorList>
    </citation>
    <scope>NUCLEOTIDE SEQUENCE [LARGE SCALE GENOMIC DNA]</scope>
</reference>
<keyword evidence="2" id="KW-1185">Reference proteome</keyword>
<evidence type="ECO:0000313" key="1">
    <source>
        <dbReference type="EMBL" id="SJM89362.1"/>
    </source>
</evidence>
<organism evidence="1 2">
    <name type="scientific">Crenothrix polyspora</name>
    <dbReference type="NCBI Taxonomy" id="360316"/>
    <lineage>
        <taxon>Bacteria</taxon>
        <taxon>Pseudomonadati</taxon>
        <taxon>Pseudomonadota</taxon>
        <taxon>Gammaproteobacteria</taxon>
        <taxon>Methylococcales</taxon>
        <taxon>Crenotrichaceae</taxon>
        <taxon>Crenothrix</taxon>
    </lineage>
</organism>
<protein>
    <submittedName>
        <fullName evidence="1">Uncharacterized protein</fullName>
    </submittedName>
</protein>
<dbReference type="EMBL" id="FUKI01000013">
    <property type="protein sequence ID" value="SJM89362.1"/>
    <property type="molecule type" value="Genomic_DNA"/>
</dbReference>
<dbReference type="AlphaFoldDB" id="A0A1R4GZH7"/>
<name>A0A1R4GZH7_9GAMM</name>
<accession>A0A1R4GZH7</accession>
<dbReference type="Proteomes" id="UP000195667">
    <property type="component" value="Unassembled WGS sequence"/>
</dbReference>